<sequence>MSEADRIRVGDPLPRLAGVTAEPGSLRVSVTWATGARAGRTETVDLAPHLFTYRRFGPLRSDPTLFARARLGEWGASIAWGADDDLEIPASVVEDLAARAMTNAEFSAFLDRHRLTLDAAAAQLGISRRLVAYYAKDRAIPRLVALACAYLDGGGPRQPSAG</sequence>
<gene>
    <name evidence="1" type="ORF">F6X51_18700</name>
</gene>
<dbReference type="Gene3D" id="3.30.2020.10">
    <property type="entry name" value="NE0471-like N-terminal domain"/>
    <property type="match status" value="1"/>
</dbReference>
<dbReference type="SUPFAM" id="SSF143880">
    <property type="entry name" value="NE0471 N-terminal domain-like"/>
    <property type="match status" value="1"/>
</dbReference>
<dbReference type="Gene3D" id="1.10.260.40">
    <property type="entry name" value="lambda repressor-like DNA-binding domains"/>
    <property type="match status" value="1"/>
</dbReference>
<dbReference type="AlphaFoldDB" id="A0A6N6MN60"/>
<organism evidence="1 2">
    <name type="scientific">Methylobacterium planeticum</name>
    <dbReference type="NCBI Taxonomy" id="2615211"/>
    <lineage>
        <taxon>Bacteria</taxon>
        <taxon>Pseudomonadati</taxon>
        <taxon>Pseudomonadota</taxon>
        <taxon>Alphaproteobacteria</taxon>
        <taxon>Hyphomicrobiales</taxon>
        <taxon>Methylobacteriaceae</taxon>
        <taxon>Methylobacterium</taxon>
    </lineage>
</organism>
<dbReference type="SUPFAM" id="SSF47413">
    <property type="entry name" value="lambda repressor-like DNA-binding domains"/>
    <property type="match status" value="1"/>
</dbReference>
<dbReference type="Proteomes" id="UP000441523">
    <property type="component" value="Unassembled WGS sequence"/>
</dbReference>
<protein>
    <recommendedName>
        <fullName evidence="3">DUF2442 domain-containing protein</fullName>
    </recommendedName>
</protein>
<dbReference type="EMBL" id="VZZJ01000018">
    <property type="protein sequence ID" value="KAB1071599.1"/>
    <property type="molecule type" value="Genomic_DNA"/>
</dbReference>
<dbReference type="GO" id="GO:0003677">
    <property type="term" value="F:DNA binding"/>
    <property type="evidence" value="ECO:0007669"/>
    <property type="project" value="InterPro"/>
</dbReference>
<reference evidence="1 2" key="1">
    <citation type="submission" date="2019-09" db="EMBL/GenBank/DDBJ databases">
        <title>YIM 132548 draft genome.</title>
        <authorList>
            <person name="Jiang L."/>
        </authorList>
    </citation>
    <scope>NUCLEOTIDE SEQUENCE [LARGE SCALE GENOMIC DNA]</scope>
    <source>
        <strain evidence="1 2">YIM 132548</strain>
    </source>
</reference>
<evidence type="ECO:0008006" key="3">
    <source>
        <dbReference type="Google" id="ProtNLM"/>
    </source>
</evidence>
<dbReference type="InterPro" id="IPR010982">
    <property type="entry name" value="Lambda_DNA-bd_dom_sf"/>
</dbReference>
<evidence type="ECO:0000313" key="1">
    <source>
        <dbReference type="EMBL" id="KAB1071599.1"/>
    </source>
</evidence>
<dbReference type="RefSeq" id="WP_150965194.1">
    <property type="nucleotide sequence ID" value="NZ_VZZJ01000018.1"/>
</dbReference>
<accession>A0A6N6MN60</accession>
<keyword evidence="2" id="KW-1185">Reference proteome</keyword>
<name>A0A6N6MN60_9HYPH</name>
<proteinExistence type="predicted"/>
<evidence type="ECO:0000313" key="2">
    <source>
        <dbReference type="Proteomes" id="UP000441523"/>
    </source>
</evidence>
<comment type="caution">
    <text evidence="1">The sequence shown here is derived from an EMBL/GenBank/DDBJ whole genome shotgun (WGS) entry which is preliminary data.</text>
</comment>
<dbReference type="InterPro" id="IPR036782">
    <property type="entry name" value="NE0471-like_N"/>
</dbReference>